<dbReference type="GO" id="GO:0005886">
    <property type="term" value="C:plasma membrane"/>
    <property type="evidence" value="ECO:0007669"/>
    <property type="project" value="UniProtKB-SubCell"/>
</dbReference>
<dbReference type="PANTHER" id="PTHR30213:SF0">
    <property type="entry name" value="UPF0761 MEMBRANE PROTEIN YIHY"/>
    <property type="match status" value="1"/>
</dbReference>
<keyword evidence="3 6" id="KW-0812">Transmembrane</keyword>
<keyword evidence="4 6" id="KW-1133">Transmembrane helix</keyword>
<gene>
    <name evidence="7" type="ORF">AS030_18235</name>
</gene>
<dbReference type="AlphaFoldDB" id="A0A0V8J1K4"/>
<dbReference type="InterPro" id="IPR017039">
    <property type="entry name" value="Virul_fac_BrkB"/>
</dbReference>
<evidence type="ECO:0000256" key="5">
    <source>
        <dbReference type="ARBA" id="ARBA00023136"/>
    </source>
</evidence>
<protein>
    <submittedName>
        <fullName evidence="7">Ribonuclease</fullName>
    </submittedName>
</protein>
<evidence type="ECO:0000256" key="3">
    <source>
        <dbReference type="ARBA" id="ARBA00022692"/>
    </source>
</evidence>
<dbReference type="OrthoDB" id="9775903at2"/>
<evidence type="ECO:0000313" key="8">
    <source>
        <dbReference type="Proteomes" id="UP000054099"/>
    </source>
</evidence>
<keyword evidence="5 6" id="KW-0472">Membrane</keyword>
<dbReference type="EMBL" id="LNQN01000006">
    <property type="protein sequence ID" value="KSU80895.1"/>
    <property type="molecule type" value="Genomic_DNA"/>
</dbReference>
<dbReference type="Proteomes" id="UP000054099">
    <property type="component" value="Unassembled WGS sequence"/>
</dbReference>
<proteinExistence type="predicted"/>
<keyword evidence="2" id="KW-1003">Cell membrane</keyword>
<name>A0A0V8J1K4_9BACL</name>
<feature type="transmembrane region" description="Helical" evidence="6">
    <location>
        <begin position="245"/>
        <end position="269"/>
    </location>
</feature>
<keyword evidence="8" id="KW-1185">Reference proteome</keyword>
<sequence>MNLFSQLKDISPKSFAVEFMHSFKKNDVPDLAAQLAYYFLLSLFPFLIFLITLGGIFISPEDAVKVLNNVVPGESMKVIRENLQTVIESKKGGLLSFGIIATLWSASNGVNAVIKALNGAYGVEECRSFIMARTLAVFLTIGLILAIVVSLVLPVFGKMIGEFIFSYLGLDQVFLSLWGLMRWLISFLVIAVVFSVLYYMGPCKRLKYREVWYGAIFSTVAWLIVSLCFAFYVDSFGNYSATYGSLGAVIVLMLWFYLTGLVIVLGGVINATLHKFKIDQAYERGLLTKTR</sequence>
<feature type="transmembrane region" description="Helical" evidence="6">
    <location>
        <begin position="135"/>
        <end position="157"/>
    </location>
</feature>
<organism evidence="7 8">
    <name type="scientific">Fictibacillus enclensis</name>
    <dbReference type="NCBI Taxonomy" id="1017270"/>
    <lineage>
        <taxon>Bacteria</taxon>
        <taxon>Bacillati</taxon>
        <taxon>Bacillota</taxon>
        <taxon>Bacilli</taxon>
        <taxon>Bacillales</taxon>
        <taxon>Fictibacillaceae</taxon>
        <taxon>Fictibacillus</taxon>
    </lineage>
</organism>
<reference evidence="7 8" key="1">
    <citation type="journal article" date="2014" name="Antonie Van Leeuwenhoek">
        <title>Fictibacillus enclensis sp. nov., isolated from marine sediment.</title>
        <authorList>
            <person name="Dastager S.G."/>
            <person name="Mawlankar R."/>
            <person name="Srinivasan K."/>
            <person name="Tang S.K."/>
            <person name="Lee J.C."/>
            <person name="Ramana V.V."/>
            <person name="Shouche Y.S."/>
        </authorList>
    </citation>
    <scope>NUCLEOTIDE SEQUENCE [LARGE SCALE GENOMIC DNA]</scope>
    <source>
        <strain evidence="7 8">NIO-1003</strain>
    </source>
</reference>
<evidence type="ECO:0000256" key="4">
    <source>
        <dbReference type="ARBA" id="ARBA00022989"/>
    </source>
</evidence>
<evidence type="ECO:0000256" key="1">
    <source>
        <dbReference type="ARBA" id="ARBA00004651"/>
    </source>
</evidence>
<feature type="transmembrane region" description="Helical" evidence="6">
    <location>
        <begin position="35"/>
        <end position="58"/>
    </location>
</feature>
<dbReference type="PIRSF" id="PIRSF035875">
    <property type="entry name" value="RNase_BN"/>
    <property type="match status" value="1"/>
</dbReference>
<evidence type="ECO:0000256" key="2">
    <source>
        <dbReference type="ARBA" id="ARBA00022475"/>
    </source>
</evidence>
<evidence type="ECO:0000256" key="6">
    <source>
        <dbReference type="SAM" id="Phobius"/>
    </source>
</evidence>
<feature type="transmembrane region" description="Helical" evidence="6">
    <location>
        <begin position="177"/>
        <end position="199"/>
    </location>
</feature>
<comment type="subcellular location">
    <subcellularLocation>
        <location evidence="1">Cell membrane</location>
        <topology evidence="1">Multi-pass membrane protein</topology>
    </subcellularLocation>
</comment>
<evidence type="ECO:0000313" key="7">
    <source>
        <dbReference type="EMBL" id="KSU80895.1"/>
    </source>
</evidence>
<dbReference type="NCBIfam" id="TIGR00765">
    <property type="entry name" value="yihY_not_rbn"/>
    <property type="match status" value="1"/>
</dbReference>
<dbReference type="Pfam" id="PF03631">
    <property type="entry name" value="Virul_fac_BrkB"/>
    <property type="match status" value="1"/>
</dbReference>
<accession>A0A0V8J1K4</accession>
<dbReference type="RefSeq" id="WP_061974334.1">
    <property type="nucleotide sequence ID" value="NZ_FMAV01000004.1"/>
</dbReference>
<feature type="transmembrane region" description="Helical" evidence="6">
    <location>
        <begin position="211"/>
        <end position="233"/>
    </location>
</feature>
<comment type="caution">
    <text evidence="7">The sequence shown here is derived from an EMBL/GenBank/DDBJ whole genome shotgun (WGS) entry which is preliminary data.</text>
</comment>
<dbReference type="PANTHER" id="PTHR30213">
    <property type="entry name" value="INNER MEMBRANE PROTEIN YHJD"/>
    <property type="match status" value="1"/>
</dbReference>